<organism evidence="14">
    <name type="scientific">Lymnaea stagnalis</name>
    <name type="common">Great pond snail</name>
    <name type="synonym">Helix stagnalis</name>
    <dbReference type="NCBI Taxonomy" id="6523"/>
    <lineage>
        <taxon>Eukaryota</taxon>
        <taxon>Metazoa</taxon>
        <taxon>Spiralia</taxon>
        <taxon>Lophotrochozoa</taxon>
        <taxon>Mollusca</taxon>
        <taxon>Gastropoda</taxon>
        <taxon>Heterobranchia</taxon>
        <taxon>Euthyneura</taxon>
        <taxon>Panpulmonata</taxon>
        <taxon>Hygrophila</taxon>
        <taxon>Lymnaeoidea</taxon>
        <taxon>Lymnaeidae</taxon>
        <taxon>Lymnaea</taxon>
    </lineage>
</organism>
<keyword evidence="7" id="KW-0443">Lipid metabolism</keyword>
<comment type="similarity">
    <text evidence="2 12">Belongs to the short-chain dehydrogenases/reductases (SDR) family.</text>
</comment>
<dbReference type="EMBL" id="MT643176">
    <property type="protein sequence ID" value="QNG40039.1"/>
    <property type="molecule type" value="mRNA"/>
</dbReference>
<evidence type="ECO:0000256" key="5">
    <source>
        <dbReference type="ARBA" id="ARBA00022989"/>
    </source>
</evidence>
<evidence type="ECO:0000313" key="13">
    <source>
        <dbReference type="EMBL" id="CAL1541130.1"/>
    </source>
</evidence>
<name>A0A7G7LID6_LYMST</name>
<evidence type="ECO:0000256" key="3">
    <source>
        <dbReference type="ARBA" id="ARBA00022692"/>
    </source>
</evidence>
<keyword evidence="5" id="KW-1133">Transmembrane helix</keyword>
<dbReference type="Proteomes" id="UP001497497">
    <property type="component" value="Unassembled WGS sequence"/>
</dbReference>
<evidence type="ECO:0000256" key="7">
    <source>
        <dbReference type="ARBA" id="ARBA00023098"/>
    </source>
</evidence>
<proteinExistence type="evidence at transcript level"/>
<protein>
    <recommendedName>
        <fullName evidence="10">Short-chain dehydrogenase/reductase 3</fullName>
    </recommendedName>
    <alternativeName>
        <fullName evidence="11">Retinal short-chain dehydrogenase/reductase 1</fullName>
    </alternativeName>
</protein>
<dbReference type="EMBL" id="CAXITT010000416">
    <property type="protein sequence ID" value="CAL1541130.1"/>
    <property type="molecule type" value="Genomic_DNA"/>
</dbReference>
<evidence type="ECO:0000256" key="8">
    <source>
        <dbReference type="ARBA" id="ARBA00023136"/>
    </source>
</evidence>
<keyword evidence="4" id="KW-0521">NADP</keyword>
<dbReference type="Pfam" id="PF00106">
    <property type="entry name" value="adh_short"/>
    <property type="match status" value="1"/>
</dbReference>
<dbReference type="InterPro" id="IPR002347">
    <property type="entry name" value="SDR_fam"/>
</dbReference>
<reference evidence="14" key="1">
    <citation type="submission" date="2020-06" db="EMBL/GenBank/DDBJ databases">
        <authorList>
            <person name="Fodor I."/>
            <person name="Koene J.M."/>
            <person name="Pirger Z."/>
        </authorList>
    </citation>
    <scope>NUCLEOTIDE SEQUENCE</scope>
</reference>
<evidence type="ECO:0000256" key="10">
    <source>
        <dbReference type="ARBA" id="ARBA00068717"/>
    </source>
</evidence>
<dbReference type="FunFam" id="3.40.50.720:FF:000131">
    <property type="entry name" value="Short-chain dehydrogenase/reductase 3"/>
    <property type="match status" value="1"/>
</dbReference>
<dbReference type="PANTHER" id="PTHR24322:SF736">
    <property type="entry name" value="RETINOL DEHYDROGENASE 10"/>
    <property type="match status" value="1"/>
</dbReference>
<keyword evidence="8" id="KW-0472">Membrane</keyword>
<evidence type="ECO:0000256" key="2">
    <source>
        <dbReference type="ARBA" id="ARBA00006484"/>
    </source>
</evidence>
<dbReference type="PRINTS" id="PR00081">
    <property type="entry name" value="GDHRDH"/>
</dbReference>
<gene>
    <name evidence="13" type="ORF">GSLYS_00014772001</name>
</gene>
<evidence type="ECO:0000256" key="4">
    <source>
        <dbReference type="ARBA" id="ARBA00022857"/>
    </source>
</evidence>
<dbReference type="GO" id="GO:0005811">
    <property type="term" value="C:lipid droplet"/>
    <property type="evidence" value="ECO:0007669"/>
    <property type="project" value="TreeGrafter"/>
</dbReference>
<comment type="function">
    <text evidence="9">Catalyzes the reduction of all-trans-retinal to all-trans-retinol in the presence of NADPH.</text>
</comment>
<evidence type="ECO:0000256" key="6">
    <source>
        <dbReference type="ARBA" id="ARBA00023002"/>
    </source>
</evidence>
<dbReference type="PRINTS" id="PR00080">
    <property type="entry name" value="SDRFAMILY"/>
</dbReference>
<comment type="subcellular location">
    <subcellularLocation>
        <location evidence="1">Membrane</location>
        <topology evidence="1">Multi-pass membrane protein</topology>
    </subcellularLocation>
</comment>
<reference evidence="13 15" key="2">
    <citation type="submission" date="2024-04" db="EMBL/GenBank/DDBJ databases">
        <authorList>
            <consortium name="Genoscope - CEA"/>
            <person name="William W."/>
        </authorList>
    </citation>
    <scope>NUCLEOTIDE SEQUENCE [LARGE SCALE GENOMIC DNA]</scope>
</reference>
<dbReference type="GO" id="GO:0016020">
    <property type="term" value="C:membrane"/>
    <property type="evidence" value="ECO:0007669"/>
    <property type="project" value="UniProtKB-SubCell"/>
</dbReference>
<accession>A0A7G7LID6</accession>
<dbReference type="PANTHER" id="PTHR24322">
    <property type="entry name" value="PKSB"/>
    <property type="match status" value="1"/>
</dbReference>
<evidence type="ECO:0000256" key="1">
    <source>
        <dbReference type="ARBA" id="ARBA00004141"/>
    </source>
</evidence>
<evidence type="ECO:0000256" key="11">
    <source>
        <dbReference type="ARBA" id="ARBA00082544"/>
    </source>
</evidence>
<dbReference type="Gene3D" id="3.40.50.720">
    <property type="entry name" value="NAD(P)-binding Rossmann-like Domain"/>
    <property type="match status" value="1"/>
</dbReference>
<keyword evidence="15" id="KW-1185">Reference proteome</keyword>
<dbReference type="SUPFAM" id="SSF51735">
    <property type="entry name" value="NAD(P)-binding Rossmann-fold domains"/>
    <property type="match status" value="1"/>
</dbReference>
<keyword evidence="6" id="KW-0560">Oxidoreductase</keyword>
<sequence length="312" mass="34817">MVALFFEFLLTFKNLITAFVLSWIHFFIPPISKCVREEIVLITGAGHGLGQGMSVEFAKHGAVTVLWDINAVGLADTVRKIEAVGGKCYPYVCDVRDRRQVKKVGDKVGTEVGHVTILVNNAGIVNGKKLLELEDEEIEDTFSVNLLAQIWTTKQFLPSMLENNHGHIVNMGSSCGHIGLTHLVDYSASKFGVTGFTQTLNYELHFSGHDGVHTTLVSPSYTKTTMFKGCQMAYPSILPALEVEATVQRIMQAILTNQNEVCIPRMVYFMTALKHMLPVSAMHEIIRFFRADKFMTTFAGGQRYYNTLNTEE</sequence>
<evidence type="ECO:0000256" key="9">
    <source>
        <dbReference type="ARBA" id="ARBA00059620"/>
    </source>
</evidence>
<evidence type="ECO:0000313" key="14">
    <source>
        <dbReference type="EMBL" id="QNG40039.1"/>
    </source>
</evidence>
<dbReference type="CDD" id="cd05339">
    <property type="entry name" value="17beta-HSDXI-like_SDR_c"/>
    <property type="match status" value="1"/>
</dbReference>
<evidence type="ECO:0000313" key="15">
    <source>
        <dbReference type="Proteomes" id="UP001497497"/>
    </source>
</evidence>
<dbReference type="GO" id="GO:0052650">
    <property type="term" value="F:all-trans-retinol dehydrogenase (NADP+) activity"/>
    <property type="evidence" value="ECO:0007669"/>
    <property type="project" value="UniProtKB-ARBA"/>
</dbReference>
<keyword evidence="3" id="KW-0812">Transmembrane</keyword>
<evidence type="ECO:0000256" key="12">
    <source>
        <dbReference type="RuleBase" id="RU000363"/>
    </source>
</evidence>
<dbReference type="AlphaFoldDB" id="A0A7G7LID6"/>
<dbReference type="InterPro" id="IPR036291">
    <property type="entry name" value="NAD(P)-bd_dom_sf"/>
</dbReference>